<feature type="signal peptide" evidence="8">
    <location>
        <begin position="1"/>
        <end position="20"/>
    </location>
</feature>
<dbReference type="GO" id="GO:0005506">
    <property type="term" value="F:iron ion binding"/>
    <property type="evidence" value="ECO:0007669"/>
    <property type="project" value="InterPro"/>
</dbReference>
<keyword evidence="5 7" id="KW-0408">Iron</keyword>
<dbReference type="InterPro" id="IPR036396">
    <property type="entry name" value="Cyt_P450_sf"/>
</dbReference>
<dbReference type="CDD" id="cd11070">
    <property type="entry name" value="CYP56-like"/>
    <property type="match status" value="1"/>
</dbReference>
<protein>
    <submittedName>
        <fullName evidence="9">Cytochrome P450</fullName>
    </submittedName>
</protein>
<reference evidence="9 10" key="1">
    <citation type="submission" date="2019-04" db="EMBL/GenBank/DDBJ databases">
        <title>Friends and foes A comparative genomics study of 23 Aspergillus species from section Flavi.</title>
        <authorList>
            <consortium name="DOE Joint Genome Institute"/>
            <person name="Kjaerbolling I."/>
            <person name="Vesth T."/>
            <person name="Frisvad J.C."/>
            <person name="Nybo J.L."/>
            <person name="Theobald S."/>
            <person name="Kildgaard S."/>
            <person name="Isbrandt T."/>
            <person name="Kuo A."/>
            <person name="Sato A."/>
            <person name="Lyhne E.K."/>
            <person name="Kogle M.E."/>
            <person name="Wiebenga A."/>
            <person name="Kun R.S."/>
            <person name="Lubbers R.J."/>
            <person name="Makela M.R."/>
            <person name="Barry K."/>
            <person name="Chovatia M."/>
            <person name="Clum A."/>
            <person name="Daum C."/>
            <person name="Haridas S."/>
            <person name="He G."/>
            <person name="LaButti K."/>
            <person name="Lipzen A."/>
            <person name="Mondo S."/>
            <person name="Riley R."/>
            <person name="Salamov A."/>
            <person name="Simmons B.A."/>
            <person name="Magnuson J.K."/>
            <person name="Henrissat B."/>
            <person name="Mortensen U.H."/>
            <person name="Larsen T.O."/>
            <person name="Devries R.P."/>
            <person name="Grigoriev I.V."/>
            <person name="Machida M."/>
            <person name="Baker S.E."/>
            <person name="Andersen M.R."/>
        </authorList>
    </citation>
    <scope>NUCLEOTIDE SEQUENCE [LARGE SCALE GENOMIC DNA]</scope>
    <source>
        <strain evidence="9 10">CBS 151.66</strain>
    </source>
</reference>
<evidence type="ECO:0000256" key="1">
    <source>
        <dbReference type="ARBA" id="ARBA00001971"/>
    </source>
</evidence>
<name>A0A5N5XC67_9EURO</name>
<evidence type="ECO:0000256" key="8">
    <source>
        <dbReference type="SAM" id="SignalP"/>
    </source>
</evidence>
<keyword evidence="7" id="KW-0349">Heme</keyword>
<evidence type="ECO:0000256" key="6">
    <source>
        <dbReference type="ARBA" id="ARBA00023033"/>
    </source>
</evidence>
<keyword evidence="3 7" id="KW-0479">Metal-binding</keyword>
<keyword evidence="8" id="KW-0732">Signal</keyword>
<comment type="similarity">
    <text evidence="2">Belongs to the cytochrome P450 family.</text>
</comment>
<sequence>MAVFIFMFFVFAILLTKVLRHITRGCHGVPYVPIYLTFYDSCRGVQQVDFYNSRLRPLLQKHGAVNIWDAGQWTLLVTKPRYLAQIFRDERAIAKGGFYRKSPHGAMASLFGENIIDSHGDVWKQFTAIMKPGIRRAPDITSLTVTAEKLVSLLAIRQSQTIPGQGIIINELIQRWALDAFGECFLDVNFGCLDNDNCRIQNALQGVLLSFAGPLLLAFPLLERICWLLLPSRRRSFALVRELETVLLEQTDTLHPQVKYGDHLSETSEKLIYRLNRAQWTGQMSDFHYRSNLKMMLFAGHENAKSSLISTLWELAKHPRILEKLYLEVAPCDPDSPDNLKGLPYLTAVIYETLRLYPPLNQLINRVASKPIDLDDGITIPQGTWVGWSAYGVHTDPNVWGPSANEYLPERWGDDISTINRAVRRHQIAGSFIAFSTYSRMCIGSEFALMQLRLTLSAIVRRFIWTKDPRHEPSMSTKAALMPEDCRLIFQQRC</sequence>
<dbReference type="OrthoDB" id="1470350at2759"/>
<dbReference type="Pfam" id="PF00067">
    <property type="entry name" value="p450"/>
    <property type="match status" value="1"/>
</dbReference>
<dbReference type="InterPro" id="IPR050121">
    <property type="entry name" value="Cytochrome_P450_monoxygenase"/>
</dbReference>
<comment type="cofactor">
    <cofactor evidence="1 7">
        <name>heme</name>
        <dbReference type="ChEBI" id="CHEBI:30413"/>
    </cofactor>
</comment>
<evidence type="ECO:0000256" key="7">
    <source>
        <dbReference type="PIRSR" id="PIRSR602403-1"/>
    </source>
</evidence>
<evidence type="ECO:0000313" key="10">
    <source>
        <dbReference type="Proteomes" id="UP000326565"/>
    </source>
</evidence>
<dbReference type="PANTHER" id="PTHR24305">
    <property type="entry name" value="CYTOCHROME P450"/>
    <property type="match status" value="1"/>
</dbReference>
<evidence type="ECO:0000256" key="5">
    <source>
        <dbReference type="ARBA" id="ARBA00023004"/>
    </source>
</evidence>
<dbReference type="InterPro" id="IPR002403">
    <property type="entry name" value="Cyt_P450_E_grp-IV"/>
</dbReference>
<organism evidence="9 10">
    <name type="scientific">Aspergillus leporis</name>
    <dbReference type="NCBI Taxonomy" id="41062"/>
    <lineage>
        <taxon>Eukaryota</taxon>
        <taxon>Fungi</taxon>
        <taxon>Dikarya</taxon>
        <taxon>Ascomycota</taxon>
        <taxon>Pezizomycotina</taxon>
        <taxon>Eurotiomycetes</taxon>
        <taxon>Eurotiomycetidae</taxon>
        <taxon>Eurotiales</taxon>
        <taxon>Aspergillaceae</taxon>
        <taxon>Aspergillus</taxon>
        <taxon>Aspergillus subgen. Circumdati</taxon>
    </lineage>
</organism>
<dbReference type="GO" id="GO:0020037">
    <property type="term" value="F:heme binding"/>
    <property type="evidence" value="ECO:0007669"/>
    <property type="project" value="InterPro"/>
</dbReference>
<dbReference type="InterPro" id="IPR001128">
    <property type="entry name" value="Cyt_P450"/>
</dbReference>
<evidence type="ECO:0000256" key="3">
    <source>
        <dbReference type="ARBA" id="ARBA00022723"/>
    </source>
</evidence>
<keyword evidence="4" id="KW-0560">Oxidoreductase</keyword>
<dbReference type="GO" id="GO:0004497">
    <property type="term" value="F:monooxygenase activity"/>
    <property type="evidence" value="ECO:0007669"/>
    <property type="project" value="UniProtKB-KW"/>
</dbReference>
<accession>A0A5N5XC67</accession>
<dbReference type="PANTHER" id="PTHR24305:SF223">
    <property type="entry name" value="CYTOCHROME P450-DIT2"/>
    <property type="match status" value="1"/>
</dbReference>
<evidence type="ECO:0000313" key="9">
    <source>
        <dbReference type="EMBL" id="KAB8076962.1"/>
    </source>
</evidence>
<dbReference type="PRINTS" id="PR00465">
    <property type="entry name" value="EP450IV"/>
</dbReference>
<feature type="chain" id="PRO_5024829972" evidence="8">
    <location>
        <begin position="21"/>
        <end position="494"/>
    </location>
</feature>
<dbReference type="SUPFAM" id="SSF48264">
    <property type="entry name" value="Cytochrome P450"/>
    <property type="match status" value="1"/>
</dbReference>
<proteinExistence type="inferred from homology"/>
<dbReference type="GO" id="GO:0016705">
    <property type="term" value="F:oxidoreductase activity, acting on paired donors, with incorporation or reduction of molecular oxygen"/>
    <property type="evidence" value="ECO:0007669"/>
    <property type="project" value="InterPro"/>
</dbReference>
<dbReference type="EMBL" id="ML732174">
    <property type="protein sequence ID" value="KAB8076962.1"/>
    <property type="molecule type" value="Genomic_DNA"/>
</dbReference>
<evidence type="ECO:0000256" key="2">
    <source>
        <dbReference type="ARBA" id="ARBA00010617"/>
    </source>
</evidence>
<dbReference type="Proteomes" id="UP000326565">
    <property type="component" value="Unassembled WGS sequence"/>
</dbReference>
<keyword evidence="10" id="KW-1185">Reference proteome</keyword>
<feature type="binding site" description="axial binding residue" evidence="7">
    <location>
        <position position="442"/>
    </location>
    <ligand>
        <name>heme</name>
        <dbReference type="ChEBI" id="CHEBI:30413"/>
    </ligand>
    <ligandPart>
        <name>Fe</name>
        <dbReference type="ChEBI" id="CHEBI:18248"/>
    </ligandPart>
</feature>
<gene>
    <name evidence="9" type="ORF">BDV29DRAFT_199558</name>
</gene>
<dbReference type="AlphaFoldDB" id="A0A5N5XC67"/>
<dbReference type="PRINTS" id="PR00385">
    <property type="entry name" value="P450"/>
</dbReference>
<dbReference type="Gene3D" id="1.10.630.10">
    <property type="entry name" value="Cytochrome P450"/>
    <property type="match status" value="1"/>
</dbReference>
<keyword evidence="6" id="KW-0503">Monooxygenase</keyword>
<evidence type="ECO:0000256" key="4">
    <source>
        <dbReference type="ARBA" id="ARBA00023002"/>
    </source>
</evidence>